<keyword evidence="2" id="KW-1185">Reference proteome</keyword>
<dbReference type="Proteomes" id="UP000265962">
    <property type="component" value="Unassembled WGS sequence"/>
</dbReference>
<dbReference type="SUPFAM" id="SSF52833">
    <property type="entry name" value="Thioredoxin-like"/>
    <property type="match status" value="1"/>
</dbReference>
<dbReference type="Pfam" id="PF13743">
    <property type="entry name" value="Thioredoxin_5"/>
    <property type="match status" value="1"/>
</dbReference>
<protein>
    <submittedName>
        <fullName evidence="1">Thioredoxin-like fold</fullName>
    </submittedName>
</protein>
<evidence type="ECO:0000313" key="1">
    <source>
        <dbReference type="EMBL" id="SPF69123.1"/>
    </source>
</evidence>
<dbReference type="OrthoDB" id="9799122at2"/>
<dbReference type="RefSeq" id="WP_119716234.1">
    <property type="nucleotide sequence ID" value="NZ_OMOH01000009.1"/>
</dbReference>
<proteinExistence type="predicted"/>
<gene>
    <name evidence="1" type="ORF">PROPJV5_2084</name>
</gene>
<dbReference type="InterPro" id="IPR036249">
    <property type="entry name" value="Thioredoxin-like_sf"/>
</dbReference>
<dbReference type="EMBL" id="OMOH01000009">
    <property type="protein sequence ID" value="SPF69123.1"/>
    <property type="molecule type" value="Genomic_DNA"/>
</dbReference>
<dbReference type="AlphaFoldDB" id="A0A375I6S7"/>
<accession>A0A375I6S7</accession>
<name>A0A375I6S7_9ACTN</name>
<organism evidence="1 2">
    <name type="scientific">Propionibacterium ruminifibrarum</name>
    <dbReference type="NCBI Taxonomy" id="1962131"/>
    <lineage>
        <taxon>Bacteria</taxon>
        <taxon>Bacillati</taxon>
        <taxon>Actinomycetota</taxon>
        <taxon>Actinomycetes</taxon>
        <taxon>Propionibacteriales</taxon>
        <taxon>Propionibacteriaceae</taxon>
        <taxon>Propionibacterium</taxon>
    </lineage>
</organism>
<sequence>MSTAVTVTTFTDPMMGLSYEQEPVYRALETHFGEQLQFRYRMGLLVPDVMRLVDPHDLPLGEDEAIRRYNTRLAQVYLDEEPIGGLPIVMDGFALFSAEERSTLNLCLAYEAALIVEPERADAYLYALRFATIVMARRTTRLAVAMDVAREEGLDAGALENCVADGRAGVALADDLARARGLGIRGLPAVHVRCGERSEPVHGLADRAAFVASIDRVSDGAVKPSVPDATAEGLSSLLGSHPLMSAQEITAAFDLDGIDAAEELAAPLVASGTADMVHVKDGWFLRRQPRPAQL</sequence>
<reference evidence="2" key="1">
    <citation type="submission" date="2018-02" db="EMBL/GenBank/DDBJ databases">
        <authorList>
            <person name="Hornung B."/>
        </authorList>
    </citation>
    <scope>NUCLEOTIDE SEQUENCE [LARGE SCALE GENOMIC DNA]</scope>
</reference>
<evidence type="ECO:0000313" key="2">
    <source>
        <dbReference type="Proteomes" id="UP000265962"/>
    </source>
</evidence>
<dbReference type="Gene3D" id="3.40.30.10">
    <property type="entry name" value="Glutaredoxin"/>
    <property type="match status" value="1"/>
</dbReference>